<comment type="cofactor">
    <cofactor evidence="1">
        <name>Mg(2+)</name>
        <dbReference type="ChEBI" id="CHEBI:18420"/>
    </cofactor>
</comment>
<evidence type="ECO:0000256" key="9">
    <source>
        <dbReference type="ARBA" id="ARBA00031547"/>
    </source>
</evidence>
<accession>A0A139AZA0</accession>
<evidence type="ECO:0000313" key="12">
    <source>
        <dbReference type="Proteomes" id="UP000070544"/>
    </source>
</evidence>
<dbReference type="PANTHER" id="PTHR32057:SF14">
    <property type="entry name" value="PROTEIN ADENYLYLTRANSFERASE SELO, MITOCHONDRIAL"/>
    <property type="match status" value="1"/>
</dbReference>
<proteinExistence type="inferred from homology"/>
<evidence type="ECO:0000256" key="6">
    <source>
        <dbReference type="ARBA" id="ARBA00022741"/>
    </source>
</evidence>
<dbReference type="GO" id="GO:0005739">
    <property type="term" value="C:mitochondrion"/>
    <property type="evidence" value="ECO:0007669"/>
    <property type="project" value="TreeGrafter"/>
</dbReference>
<dbReference type="GO" id="GO:0046872">
    <property type="term" value="F:metal ion binding"/>
    <property type="evidence" value="ECO:0007669"/>
    <property type="project" value="UniProtKB-KW"/>
</dbReference>
<evidence type="ECO:0000256" key="5">
    <source>
        <dbReference type="ARBA" id="ARBA00022723"/>
    </source>
</evidence>
<sequence>MSSPNVPSPPPLQQPRPLSSLALSSAFLAASLVVSLTCDPLTPKFPPHPGAQKPRDVLGGAHYSFVRPQQWEGPLALAAVSEAGAESLALRLPITSTEKDEWAEILSGHKLLKGSRPFAQNYAGYQLGVWIKQYVVLLKCPILESQNISPRLGDGRVVTLGDIQTGSSKATTCRWEVQVKGIGKTPYARTYDGLLTLAGAVREYLGCEVLRRLSIPTALPIALVVPASIAHPSTPSVPPCIFSRAAPSFLRIGSYEVHTRDGVALKKLVDWTLENVEQFRACNDDTKGWSQGINRYGRFLREVVRCNAKMVAAWQAAAFVHGTLNSDNISVLGLTLDVTGYTFLDAYDPDFTPNIAEHRFSEQPRTVKGILRRFGELLAQFIDPSGDVFEGDRRAAAIMDEFDATFKEHFTHLMRGKLGLTTRAVSTDFSDIIQPLLDILASCRADYHRFFRLISFSRLYIPTLRRSSRPNPPDLLSFLLRCLDRRTQELRPPRRGDAIPSAEEASGAWKAWHARYQFRLHAEATPGTNMIETELARKLKMFAINPRVVPRGYILDQVISECEKAAQEFHERAKKEERERAERDGQAATSTEASMLILDDEAGSSDSSGFIMDDLSSPDADAAPLYDGAVSRLASISHHLQAASKDNSPEKEKSSDSALARALRRATTVLVHDMFGEISESPLDRGVGAPEPNELGVLRGSGLVRVVSTPSEDGDESQMHILETGFADLKECCEVAIRWANDDVPKGKLNLICKCDT</sequence>
<evidence type="ECO:0000256" key="10">
    <source>
        <dbReference type="SAM" id="MobiDB-lite"/>
    </source>
</evidence>
<dbReference type="Proteomes" id="UP000070544">
    <property type="component" value="Unassembled WGS sequence"/>
</dbReference>
<dbReference type="OrthoDB" id="10254721at2759"/>
<keyword evidence="4" id="KW-0548">Nucleotidyltransferase</keyword>
<keyword evidence="6" id="KW-0547">Nucleotide-binding</keyword>
<dbReference type="PANTHER" id="PTHR32057">
    <property type="entry name" value="PROTEIN ADENYLYLTRANSFERASE SELO, MITOCHONDRIAL"/>
    <property type="match status" value="1"/>
</dbReference>
<keyword evidence="8" id="KW-0460">Magnesium</keyword>
<protein>
    <recommendedName>
        <fullName evidence="9">Selenoprotein O</fullName>
    </recommendedName>
</protein>
<feature type="compositionally biased region" description="Basic and acidic residues" evidence="10">
    <location>
        <begin position="570"/>
        <end position="585"/>
    </location>
</feature>
<dbReference type="GO" id="GO:0070733">
    <property type="term" value="F:AMPylase activity"/>
    <property type="evidence" value="ECO:0007669"/>
    <property type="project" value="TreeGrafter"/>
</dbReference>
<evidence type="ECO:0000256" key="3">
    <source>
        <dbReference type="ARBA" id="ARBA00022679"/>
    </source>
</evidence>
<keyword evidence="12" id="KW-1185">Reference proteome</keyword>
<feature type="region of interest" description="Disordered" evidence="10">
    <location>
        <begin position="570"/>
        <end position="595"/>
    </location>
</feature>
<reference evidence="11 12" key="1">
    <citation type="journal article" date="2015" name="Genome Biol. Evol.">
        <title>Phylogenomic analyses indicate that early fungi evolved digesting cell walls of algal ancestors of land plants.</title>
        <authorList>
            <person name="Chang Y."/>
            <person name="Wang S."/>
            <person name="Sekimoto S."/>
            <person name="Aerts A.L."/>
            <person name="Choi C."/>
            <person name="Clum A."/>
            <person name="LaButti K.M."/>
            <person name="Lindquist E.A."/>
            <person name="Yee Ngan C."/>
            <person name="Ohm R.A."/>
            <person name="Salamov A.A."/>
            <person name="Grigoriev I.V."/>
            <person name="Spatafora J.W."/>
            <person name="Berbee M.L."/>
        </authorList>
    </citation>
    <scope>NUCLEOTIDE SEQUENCE [LARGE SCALE GENOMIC DNA]</scope>
    <source>
        <strain evidence="11 12">JEL478</strain>
    </source>
</reference>
<dbReference type="AlphaFoldDB" id="A0A139AZA0"/>
<evidence type="ECO:0000256" key="7">
    <source>
        <dbReference type="ARBA" id="ARBA00022840"/>
    </source>
</evidence>
<evidence type="ECO:0000256" key="8">
    <source>
        <dbReference type="ARBA" id="ARBA00022842"/>
    </source>
</evidence>
<evidence type="ECO:0000256" key="2">
    <source>
        <dbReference type="ARBA" id="ARBA00009747"/>
    </source>
</evidence>
<evidence type="ECO:0000256" key="4">
    <source>
        <dbReference type="ARBA" id="ARBA00022695"/>
    </source>
</evidence>
<organism evidence="11 12">
    <name type="scientific">Gonapodya prolifera (strain JEL478)</name>
    <name type="common">Monoblepharis prolifera</name>
    <dbReference type="NCBI Taxonomy" id="1344416"/>
    <lineage>
        <taxon>Eukaryota</taxon>
        <taxon>Fungi</taxon>
        <taxon>Fungi incertae sedis</taxon>
        <taxon>Chytridiomycota</taxon>
        <taxon>Chytridiomycota incertae sedis</taxon>
        <taxon>Monoblepharidomycetes</taxon>
        <taxon>Monoblepharidales</taxon>
        <taxon>Gonapodyaceae</taxon>
        <taxon>Gonapodya</taxon>
    </lineage>
</organism>
<dbReference type="STRING" id="1344416.A0A139AZA0"/>
<dbReference type="Pfam" id="PF02696">
    <property type="entry name" value="SelO"/>
    <property type="match status" value="1"/>
</dbReference>
<dbReference type="InterPro" id="IPR003846">
    <property type="entry name" value="SelO"/>
</dbReference>
<gene>
    <name evidence="11" type="ORF">M427DRAFT_26735</name>
</gene>
<name>A0A139AZA0_GONPJ</name>
<comment type="similarity">
    <text evidence="2">Belongs to the SELO family.</text>
</comment>
<keyword evidence="3" id="KW-0808">Transferase</keyword>
<evidence type="ECO:0000313" key="11">
    <source>
        <dbReference type="EMBL" id="KXS22078.1"/>
    </source>
</evidence>
<evidence type="ECO:0000256" key="1">
    <source>
        <dbReference type="ARBA" id="ARBA00001946"/>
    </source>
</evidence>
<keyword evidence="5" id="KW-0479">Metal-binding</keyword>
<dbReference type="EMBL" id="KQ965731">
    <property type="protein sequence ID" value="KXS22078.1"/>
    <property type="molecule type" value="Genomic_DNA"/>
</dbReference>
<keyword evidence="7" id="KW-0067">ATP-binding</keyword>
<dbReference type="GO" id="GO:0005524">
    <property type="term" value="F:ATP binding"/>
    <property type="evidence" value="ECO:0007669"/>
    <property type="project" value="UniProtKB-KW"/>
</dbReference>